<dbReference type="AlphaFoldDB" id="A0A2T2PBV3"/>
<dbReference type="CDD" id="cd09917">
    <property type="entry name" value="F-box_SF"/>
    <property type="match status" value="1"/>
</dbReference>
<dbReference type="OrthoDB" id="3226064at2759"/>
<dbReference type="EMBL" id="KZ678128">
    <property type="protein sequence ID" value="PSN75125.1"/>
    <property type="molecule type" value="Genomic_DNA"/>
</dbReference>
<name>A0A2T2PBV3_CORCC</name>
<gene>
    <name evidence="3" type="ORF">BS50DRAFT_671357</name>
</gene>
<feature type="region of interest" description="Disordered" evidence="1">
    <location>
        <begin position="428"/>
        <end position="493"/>
    </location>
</feature>
<dbReference type="SMART" id="SM00256">
    <property type="entry name" value="FBOX"/>
    <property type="match status" value="1"/>
</dbReference>
<dbReference type="SUPFAM" id="SSF81383">
    <property type="entry name" value="F-box domain"/>
    <property type="match status" value="1"/>
</dbReference>
<sequence length="493" mass="56639">MPLHYYQMFVVAMTELLDLCYDVLIRILEELNPEDLAACAQTSWGFRNFINENNRLYKAHYLKTFDDPRFLDPSVEVDWVAQLQKFIKTRKILQSGSTVHVKREYFKFVASAIDELIKTGSIKDKESRNQRELVEAFEIPQNLDSFLYRSSLYKRAGTESQKAAEDEEDRQMSAKLHCLYGTPSTTIGRRGLSTHPFARSHVYDLRNYTDETRWGPWRNDGSMKVDWEMVECLMIILSYNSSLCCRRATPGFRPPWTEPFDGVIAQRKPLDKPVLPLEPSIPLDMKDPFDISGIWSRIVCFLDYTDLYHFNFGLNSRLPPDEPREPITTEEAIRHILMRLIVSRIEPPGQFDNPDMPVVHFTGIARAIDTSWDPNANSRIRGTVRMTSEGEVRWTTVSVFYGEEKWSSEGVQVGGRGSKRGVIGTWFDKDHDPHGPAGPTAYWKISNDTSKLGTETDDENENEDEYGDEEEDGVQEAIEEDADEDGLGMVIWS</sequence>
<evidence type="ECO:0000313" key="4">
    <source>
        <dbReference type="Proteomes" id="UP000240883"/>
    </source>
</evidence>
<feature type="domain" description="F-box" evidence="2">
    <location>
        <begin position="13"/>
        <end position="60"/>
    </location>
</feature>
<keyword evidence="4" id="KW-1185">Reference proteome</keyword>
<dbReference type="STRING" id="1448308.A0A2T2PBV3"/>
<accession>A0A2T2PBV3</accession>
<evidence type="ECO:0000313" key="3">
    <source>
        <dbReference type="EMBL" id="PSN75125.1"/>
    </source>
</evidence>
<dbReference type="InterPro" id="IPR001810">
    <property type="entry name" value="F-box_dom"/>
</dbReference>
<dbReference type="PROSITE" id="PS50181">
    <property type="entry name" value="FBOX"/>
    <property type="match status" value="1"/>
</dbReference>
<feature type="compositionally biased region" description="Acidic residues" evidence="1">
    <location>
        <begin position="455"/>
        <end position="486"/>
    </location>
</feature>
<dbReference type="Gene3D" id="1.20.1280.50">
    <property type="match status" value="1"/>
</dbReference>
<protein>
    <recommendedName>
        <fullName evidence="2">F-box domain-containing protein</fullName>
    </recommendedName>
</protein>
<dbReference type="Pfam" id="PF00646">
    <property type="entry name" value="F-box"/>
    <property type="match status" value="1"/>
</dbReference>
<reference evidence="3 4" key="1">
    <citation type="journal article" date="2018" name="Front. Microbiol.">
        <title>Genome-Wide Analysis of Corynespora cassiicola Leaf Fall Disease Putative Effectors.</title>
        <authorList>
            <person name="Lopez D."/>
            <person name="Ribeiro S."/>
            <person name="Label P."/>
            <person name="Fumanal B."/>
            <person name="Venisse J.S."/>
            <person name="Kohler A."/>
            <person name="de Oliveira R.R."/>
            <person name="Labutti K."/>
            <person name="Lipzen A."/>
            <person name="Lail K."/>
            <person name="Bauer D."/>
            <person name="Ohm R.A."/>
            <person name="Barry K.W."/>
            <person name="Spatafora J."/>
            <person name="Grigoriev I.V."/>
            <person name="Martin F.M."/>
            <person name="Pujade-Renaud V."/>
        </authorList>
    </citation>
    <scope>NUCLEOTIDE SEQUENCE [LARGE SCALE GENOMIC DNA]</scope>
    <source>
        <strain evidence="3 4">Philippines</strain>
    </source>
</reference>
<evidence type="ECO:0000256" key="1">
    <source>
        <dbReference type="SAM" id="MobiDB-lite"/>
    </source>
</evidence>
<proteinExistence type="predicted"/>
<evidence type="ECO:0000259" key="2">
    <source>
        <dbReference type="PROSITE" id="PS50181"/>
    </source>
</evidence>
<organism evidence="3 4">
    <name type="scientific">Corynespora cassiicola Philippines</name>
    <dbReference type="NCBI Taxonomy" id="1448308"/>
    <lineage>
        <taxon>Eukaryota</taxon>
        <taxon>Fungi</taxon>
        <taxon>Dikarya</taxon>
        <taxon>Ascomycota</taxon>
        <taxon>Pezizomycotina</taxon>
        <taxon>Dothideomycetes</taxon>
        <taxon>Pleosporomycetidae</taxon>
        <taxon>Pleosporales</taxon>
        <taxon>Corynesporascaceae</taxon>
        <taxon>Corynespora</taxon>
    </lineage>
</organism>
<dbReference type="Proteomes" id="UP000240883">
    <property type="component" value="Unassembled WGS sequence"/>
</dbReference>
<dbReference type="InterPro" id="IPR036047">
    <property type="entry name" value="F-box-like_dom_sf"/>
</dbReference>